<feature type="transmembrane region" description="Helical" evidence="2">
    <location>
        <begin position="519"/>
        <end position="539"/>
    </location>
</feature>
<accession>A0A9W7KT59</accession>
<evidence type="ECO:0008006" key="5">
    <source>
        <dbReference type="Google" id="ProtNLM"/>
    </source>
</evidence>
<feature type="compositionally biased region" description="Basic and acidic residues" evidence="1">
    <location>
        <begin position="660"/>
        <end position="672"/>
    </location>
</feature>
<protein>
    <recommendedName>
        <fullName evidence="5">SMODS and SLOG-associating 2TM effector domain-containing protein</fullName>
    </recommendedName>
</protein>
<keyword evidence="2" id="KW-0812">Transmembrane</keyword>
<evidence type="ECO:0000313" key="3">
    <source>
        <dbReference type="EMBL" id="GMI10667.1"/>
    </source>
</evidence>
<gene>
    <name evidence="3" type="ORF">TrVE_jg2327</name>
</gene>
<organism evidence="3 4">
    <name type="scientific">Triparma verrucosa</name>
    <dbReference type="NCBI Taxonomy" id="1606542"/>
    <lineage>
        <taxon>Eukaryota</taxon>
        <taxon>Sar</taxon>
        <taxon>Stramenopiles</taxon>
        <taxon>Ochrophyta</taxon>
        <taxon>Bolidophyceae</taxon>
        <taxon>Parmales</taxon>
        <taxon>Triparmaceae</taxon>
        <taxon>Triparma</taxon>
    </lineage>
</organism>
<keyword evidence="4" id="KW-1185">Reference proteome</keyword>
<evidence type="ECO:0000256" key="1">
    <source>
        <dbReference type="SAM" id="MobiDB-lite"/>
    </source>
</evidence>
<dbReference type="Proteomes" id="UP001165160">
    <property type="component" value="Unassembled WGS sequence"/>
</dbReference>
<keyword evidence="2" id="KW-1133">Transmembrane helix</keyword>
<name>A0A9W7KT59_9STRA</name>
<dbReference type="EMBL" id="BRXX01000420">
    <property type="protein sequence ID" value="GMI10667.1"/>
    <property type="molecule type" value="Genomic_DNA"/>
</dbReference>
<comment type="caution">
    <text evidence="3">The sequence shown here is derived from an EMBL/GenBank/DDBJ whole genome shotgun (WGS) entry which is preliminary data.</text>
</comment>
<feature type="region of interest" description="Disordered" evidence="1">
    <location>
        <begin position="660"/>
        <end position="688"/>
    </location>
</feature>
<evidence type="ECO:0000256" key="2">
    <source>
        <dbReference type="SAM" id="Phobius"/>
    </source>
</evidence>
<feature type="region of interest" description="Disordered" evidence="1">
    <location>
        <begin position="833"/>
        <end position="859"/>
    </location>
</feature>
<sequence>MADEEGFVPGPPMNLVGDDGSVVAKPAEIVMCRAKICDEATGAAKSSTISEFMFVPQGAKHLTANELVAVVKNKWKLTMANMLINSDAGSMHPKALATKKLSSQPQFNDWMEQSKAQLMKTQVDSSPDFNDPEVLKEQSNIVINQLIFQRLLTIFSAVLDAASLSNNWIFINRANPAGSSATGQYMLELAMQQTSQRPVVIVIESLGRIRTFFNDDAVKQVASLDALSKKGVPLKDYVSSEYEPVKFMAAYDIEEFDDYRDWVDNDLPCEPHKADLAPETGKVGERARWGYHYQSCCFTSGTHYIILDGDESSFPSQALGTVGFVCAHGSTRAYQRLRAVIQAGRPLVMMNNTGGVTQAFASLHKALMKGQADGEMLTSNELLDKIEIMNNVDQWTKTFGIPEIMMFRELAQRAPMLFQKTIVVVDLVKDSAEDVLGTVTGCFAASGSGVPELGIGNAETAVVYNAWKRHLVLFENRKALQQMGNSLFIWLTVLGVSTASLSTIYANKADIGMTESGQALVNTFIIILPILTALIGQVITRQRYAEKWKICDMASSLIVSEIYMFRASTGPYAGGVVASSDEDDEGGGGGGGGNEASKKRNLFVKRIQNIFSKVMESDVGKSGALVYGQILRMDTSDGVESKFHKILKKHIEMNLVFTKEPPKKDTKKKGSDKISTMPSMVSKQKDSKQSTIEKDDFVSPITIETYFEYRAIPLALAYEKHTPAISDKLSFLEITVFVLTSAGAVLAVPGVELGSWVAITVALSTGVTSYIEYFQLRVERDTRNNSLAEFQNLVTWWESLSIIDKRTKQSKEKALSTIENGVLILVERRAGAAFSGGGDDEEEGGGDGGDGGDGDSKEE</sequence>
<dbReference type="AlphaFoldDB" id="A0A9W7KT59"/>
<feature type="transmembrane region" description="Helical" evidence="2">
    <location>
        <begin position="487"/>
        <end position="507"/>
    </location>
</feature>
<reference evidence="4" key="1">
    <citation type="journal article" date="2023" name="Commun. Biol.">
        <title>Genome analysis of Parmales, the sister group of diatoms, reveals the evolutionary specialization of diatoms from phago-mixotrophs to photoautotrophs.</title>
        <authorList>
            <person name="Ban H."/>
            <person name="Sato S."/>
            <person name="Yoshikawa S."/>
            <person name="Yamada K."/>
            <person name="Nakamura Y."/>
            <person name="Ichinomiya M."/>
            <person name="Sato N."/>
            <person name="Blanc-Mathieu R."/>
            <person name="Endo H."/>
            <person name="Kuwata A."/>
            <person name="Ogata H."/>
        </authorList>
    </citation>
    <scope>NUCLEOTIDE SEQUENCE [LARGE SCALE GENOMIC DNA]</scope>
    <source>
        <strain evidence="4">NIES 3699</strain>
    </source>
</reference>
<proteinExistence type="predicted"/>
<evidence type="ECO:0000313" key="4">
    <source>
        <dbReference type="Proteomes" id="UP001165160"/>
    </source>
</evidence>
<keyword evidence="2" id="KW-0472">Membrane</keyword>
<feature type="compositionally biased region" description="Acidic residues" evidence="1">
    <location>
        <begin position="838"/>
        <end position="859"/>
    </location>
</feature>